<gene>
    <name evidence="3" type="ORF">HNQ88_004630</name>
</gene>
<sequence>MKNIIKIKFSFLMILVVLGLGSCVDFNDKDNEPVNGFEPAQSVLISELHAEYAQSGGSDVKIEKDVSIAGIVTMTSSEDNLYYKQAFIQDESGAIAVMFNGSSSILNAGNELTINLKDMVLSEYAGLLQLTDNPFYENNEVSGYSGLDIVTGEEKWHVSAENKGTAHLIKVISIDEFNAKAFELQGQLIAIEDVQFKFPDDTWADPEKTNGDNRTIADCSGNETIVRTRGSSTFATEKVPTGKGRIVGCVGIFNSTAQLYVRHPDELDMENERCGEEGIVFKEDFNAVVAGEPIAFTSWMNAMESGNTDVLWVGDVFYDDKSAAVSAYQSGVEDIRSWLISPEIDMSGAQSMIASFDSKFGHDNGAELKVMISENFNGTNITDATWTEFDYAKPDAPTSGNFSQWKNSGEIDISAYSGKKINIGFLYVASDGSVASTTKFQIKNLLVK</sequence>
<dbReference type="RefSeq" id="WP_309942409.1">
    <property type="nucleotide sequence ID" value="NZ_AP025307.1"/>
</dbReference>
<feature type="signal peptide" evidence="1">
    <location>
        <begin position="1"/>
        <end position="22"/>
    </location>
</feature>
<keyword evidence="1" id="KW-0732">Signal</keyword>
<proteinExistence type="predicted"/>
<dbReference type="Gene3D" id="2.60.120.200">
    <property type="match status" value="1"/>
</dbReference>
<dbReference type="InterPro" id="IPR043744">
    <property type="entry name" value="DUF5689"/>
</dbReference>
<dbReference type="Proteomes" id="UP001185092">
    <property type="component" value="Unassembled WGS sequence"/>
</dbReference>
<evidence type="ECO:0000313" key="4">
    <source>
        <dbReference type="Proteomes" id="UP001185092"/>
    </source>
</evidence>
<dbReference type="NCBIfam" id="NF038128">
    <property type="entry name" value="choice_anch_J"/>
    <property type="match status" value="1"/>
</dbReference>
<evidence type="ECO:0000259" key="2">
    <source>
        <dbReference type="Pfam" id="PF18942"/>
    </source>
</evidence>
<evidence type="ECO:0000256" key="1">
    <source>
        <dbReference type="SAM" id="SignalP"/>
    </source>
</evidence>
<protein>
    <recommendedName>
        <fullName evidence="2">DUF5689 domain-containing protein</fullName>
    </recommendedName>
</protein>
<reference evidence="3" key="1">
    <citation type="submission" date="2023-07" db="EMBL/GenBank/DDBJ databases">
        <title>Genomic Encyclopedia of Type Strains, Phase IV (KMG-IV): sequencing the most valuable type-strain genomes for metagenomic binning, comparative biology and taxonomic classification.</title>
        <authorList>
            <person name="Goeker M."/>
        </authorList>
    </citation>
    <scope>NUCLEOTIDE SEQUENCE</scope>
    <source>
        <strain evidence="3">DSM 26174</strain>
    </source>
</reference>
<keyword evidence="4" id="KW-1185">Reference proteome</keyword>
<dbReference type="EMBL" id="JAVDQD010000009">
    <property type="protein sequence ID" value="MDR6241543.1"/>
    <property type="molecule type" value="Genomic_DNA"/>
</dbReference>
<evidence type="ECO:0000313" key="3">
    <source>
        <dbReference type="EMBL" id="MDR6241543.1"/>
    </source>
</evidence>
<organism evidence="3 4">
    <name type="scientific">Aureibacter tunicatorum</name>
    <dbReference type="NCBI Taxonomy" id="866807"/>
    <lineage>
        <taxon>Bacteria</taxon>
        <taxon>Pseudomonadati</taxon>
        <taxon>Bacteroidota</taxon>
        <taxon>Cytophagia</taxon>
        <taxon>Cytophagales</taxon>
        <taxon>Persicobacteraceae</taxon>
        <taxon>Aureibacter</taxon>
    </lineage>
</organism>
<name>A0AAE4BV98_9BACT</name>
<dbReference type="PROSITE" id="PS51257">
    <property type="entry name" value="PROKAR_LIPOPROTEIN"/>
    <property type="match status" value="1"/>
</dbReference>
<dbReference type="AlphaFoldDB" id="A0AAE4BV98"/>
<dbReference type="Pfam" id="PF18942">
    <property type="entry name" value="DUF5689"/>
    <property type="match status" value="1"/>
</dbReference>
<comment type="caution">
    <text evidence="3">The sequence shown here is derived from an EMBL/GenBank/DDBJ whole genome shotgun (WGS) entry which is preliminary data.</text>
</comment>
<accession>A0AAE4BV98</accession>
<feature type="chain" id="PRO_5042103649" description="DUF5689 domain-containing protein" evidence="1">
    <location>
        <begin position="23"/>
        <end position="448"/>
    </location>
</feature>
<feature type="domain" description="DUF5689" evidence="2">
    <location>
        <begin position="43"/>
        <end position="264"/>
    </location>
</feature>